<feature type="chain" id="PRO_5015887295" description="DUF6438 domain-containing protein" evidence="1">
    <location>
        <begin position="21"/>
        <end position="175"/>
    </location>
</feature>
<evidence type="ECO:0000259" key="2">
    <source>
        <dbReference type="Pfam" id="PF20033"/>
    </source>
</evidence>
<evidence type="ECO:0000313" key="3">
    <source>
        <dbReference type="EMBL" id="PZQ56530.1"/>
    </source>
</evidence>
<proteinExistence type="predicted"/>
<dbReference type="AlphaFoldDB" id="A0A2W5QYW1"/>
<feature type="domain" description="DUF6438" evidence="2">
    <location>
        <begin position="39"/>
        <end position="140"/>
    </location>
</feature>
<name>A0A2W5QYW1_9SPHN</name>
<evidence type="ECO:0000256" key="1">
    <source>
        <dbReference type="SAM" id="SignalP"/>
    </source>
</evidence>
<comment type="caution">
    <text evidence="3">The sequence shown here is derived from an EMBL/GenBank/DDBJ whole genome shotgun (WGS) entry which is preliminary data.</text>
</comment>
<feature type="signal peptide" evidence="1">
    <location>
        <begin position="1"/>
        <end position="20"/>
    </location>
</feature>
<dbReference type="Pfam" id="PF20033">
    <property type="entry name" value="DUF6438"/>
    <property type="match status" value="1"/>
</dbReference>
<gene>
    <name evidence="3" type="ORF">DI555_04010</name>
</gene>
<evidence type="ECO:0000313" key="4">
    <source>
        <dbReference type="Proteomes" id="UP000249082"/>
    </source>
</evidence>
<dbReference type="EMBL" id="QFPX01000003">
    <property type="protein sequence ID" value="PZQ56530.1"/>
    <property type="molecule type" value="Genomic_DNA"/>
</dbReference>
<sequence>MTNLKPWSLPLLAAALTASACTPLPGADNVPPAAPEAETIAISVGPCFGFCPVYNVTIAPEGAVRFQGLRHTAVLGEMRREAGNGSYRALAAELAPYRPASGTSAAVECDTAISDTSIYTITWSDPTGRQTVATHHRGCRVGKGQRLDAILDGVPAQLGIEGWARQVTRPGATRG</sequence>
<dbReference type="PROSITE" id="PS51257">
    <property type="entry name" value="PROKAR_LIPOPROTEIN"/>
    <property type="match status" value="1"/>
</dbReference>
<dbReference type="Proteomes" id="UP000249082">
    <property type="component" value="Unassembled WGS sequence"/>
</dbReference>
<keyword evidence="1" id="KW-0732">Signal</keyword>
<organism evidence="3 4">
    <name type="scientific">Novosphingobium pentaromativorans</name>
    <dbReference type="NCBI Taxonomy" id="205844"/>
    <lineage>
        <taxon>Bacteria</taxon>
        <taxon>Pseudomonadati</taxon>
        <taxon>Pseudomonadota</taxon>
        <taxon>Alphaproteobacteria</taxon>
        <taxon>Sphingomonadales</taxon>
        <taxon>Sphingomonadaceae</taxon>
        <taxon>Novosphingobium</taxon>
    </lineage>
</organism>
<protein>
    <recommendedName>
        <fullName evidence="2">DUF6438 domain-containing protein</fullName>
    </recommendedName>
</protein>
<reference evidence="3 4" key="1">
    <citation type="submission" date="2017-08" db="EMBL/GenBank/DDBJ databases">
        <title>Infants hospitalized years apart are colonized by the same room-sourced microbial strains.</title>
        <authorList>
            <person name="Brooks B."/>
            <person name="Olm M.R."/>
            <person name="Firek B.A."/>
            <person name="Baker R."/>
            <person name="Thomas B.C."/>
            <person name="Morowitz M.J."/>
            <person name="Banfield J.F."/>
        </authorList>
    </citation>
    <scope>NUCLEOTIDE SEQUENCE [LARGE SCALE GENOMIC DNA]</scope>
    <source>
        <strain evidence="3">S2_005_002_R2_33</strain>
    </source>
</reference>
<accession>A0A2W5QYW1</accession>
<dbReference type="InterPro" id="IPR045497">
    <property type="entry name" value="DUF6438"/>
</dbReference>